<dbReference type="Gene3D" id="1.20.1110.10">
    <property type="entry name" value="Calcium-transporting ATPase, transmembrane domain"/>
    <property type="match status" value="1"/>
</dbReference>
<dbReference type="Proteomes" id="UP000053961">
    <property type="component" value="Unassembled WGS sequence"/>
</dbReference>
<feature type="transmembrane region" description="Helical" evidence="11">
    <location>
        <begin position="244"/>
        <end position="264"/>
    </location>
</feature>
<feature type="transmembrane region" description="Helical" evidence="11">
    <location>
        <begin position="270"/>
        <end position="295"/>
    </location>
</feature>
<evidence type="ECO:0000256" key="8">
    <source>
        <dbReference type="ARBA" id="ARBA00022967"/>
    </source>
</evidence>
<keyword evidence="7" id="KW-0460">Magnesium</keyword>
<dbReference type="GO" id="GO:0005524">
    <property type="term" value="F:ATP binding"/>
    <property type="evidence" value="ECO:0007669"/>
    <property type="project" value="UniProtKB-KW"/>
</dbReference>
<dbReference type="InterPro" id="IPR023298">
    <property type="entry name" value="ATPase_P-typ_TM_dom_sf"/>
</dbReference>
<feature type="transmembrane region" description="Helical" evidence="11">
    <location>
        <begin position="716"/>
        <end position="741"/>
    </location>
</feature>
<dbReference type="InterPro" id="IPR036412">
    <property type="entry name" value="HAD-like_sf"/>
</dbReference>
<protein>
    <submittedName>
        <fullName evidence="13">Cation-transporting P-type ATPase</fullName>
    </submittedName>
</protein>
<keyword evidence="10 11" id="KW-0472">Membrane</keyword>
<dbReference type="EMBL" id="LGHB01000001">
    <property type="protein sequence ID" value="KUK97658.1"/>
    <property type="molecule type" value="Genomic_DNA"/>
</dbReference>
<dbReference type="PANTHER" id="PTHR43294">
    <property type="entry name" value="SODIUM/POTASSIUM-TRANSPORTING ATPASE SUBUNIT ALPHA"/>
    <property type="match status" value="1"/>
</dbReference>
<keyword evidence="2" id="KW-1003">Cell membrane</keyword>
<dbReference type="SUPFAM" id="SSF56784">
    <property type="entry name" value="HAD-like"/>
    <property type="match status" value="1"/>
</dbReference>
<dbReference type="InterPro" id="IPR023299">
    <property type="entry name" value="ATPase_P-typ_cyto_dom_N"/>
</dbReference>
<keyword evidence="3" id="KW-0597">Phosphoprotein</keyword>
<dbReference type="Pfam" id="PF00122">
    <property type="entry name" value="E1-E2_ATPase"/>
    <property type="match status" value="1"/>
</dbReference>
<dbReference type="InterPro" id="IPR006068">
    <property type="entry name" value="ATPase_P-typ_cation-transptr_C"/>
</dbReference>
<feature type="transmembrane region" description="Helical" evidence="11">
    <location>
        <begin position="780"/>
        <end position="800"/>
    </location>
</feature>
<evidence type="ECO:0000256" key="7">
    <source>
        <dbReference type="ARBA" id="ARBA00022842"/>
    </source>
</evidence>
<dbReference type="SUPFAM" id="SSF81653">
    <property type="entry name" value="Calcium ATPase, transduction domain A"/>
    <property type="match status" value="1"/>
</dbReference>
<reference evidence="15 16" key="2">
    <citation type="journal article" date="2015" name="MBio">
        <title>Genome-Resolved Metagenomic Analysis Reveals Roles for Candidate Phyla and Other Microbial Community Members in Biogeochemical Transformations in Oil Reservoirs.</title>
        <authorList>
            <person name="Hu P."/>
            <person name="Tom L."/>
            <person name="Singh A."/>
            <person name="Thomas B.C."/>
            <person name="Baker B.J."/>
            <person name="Piceno Y.M."/>
            <person name="Andersen G.L."/>
            <person name="Banfield J.F."/>
        </authorList>
    </citation>
    <scope>NUCLEOTIDE SEQUENCE [LARGE SCALE GENOMIC DNA]</scope>
    <source>
        <strain evidence="13">57_489</strain>
    </source>
</reference>
<dbReference type="PRINTS" id="PR00120">
    <property type="entry name" value="HATPASE"/>
</dbReference>
<dbReference type="Proteomes" id="UP000057043">
    <property type="component" value="Unassembled WGS sequence"/>
</dbReference>
<dbReference type="PANTHER" id="PTHR43294:SF21">
    <property type="entry name" value="CATION TRANSPORTING ATPASE"/>
    <property type="match status" value="1"/>
</dbReference>
<dbReference type="InterPro" id="IPR008250">
    <property type="entry name" value="ATPase_P-typ_transduc_dom_A_sf"/>
</dbReference>
<dbReference type="EMBL" id="LGFT01000043">
    <property type="protein sequence ID" value="KUK43882.1"/>
    <property type="molecule type" value="Genomic_DNA"/>
</dbReference>
<comment type="subcellular location">
    <subcellularLocation>
        <location evidence="1">Cell membrane</location>
        <topology evidence="1">Multi-pass membrane protein</topology>
    </subcellularLocation>
</comment>
<keyword evidence="4 11" id="KW-0812">Transmembrane</keyword>
<evidence type="ECO:0000256" key="1">
    <source>
        <dbReference type="ARBA" id="ARBA00004651"/>
    </source>
</evidence>
<dbReference type="InterPro" id="IPR023214">
    <property type="entry name" value="HAD_sf"/>
</dbReference>
<dbReference type="GO" id="GO:0016887">
    <property type="term" value="F:ATP hydrolysis activity"/>
    <property type="evidence" value="ECO:0007669"/>
    <property type="project" value="InterPro"/>
</dbReference>
<keyword evidence="5" id="KW-0547">Nucleotide-binding</keyword>
<keyword evidence="8" id="KW-1278">Translocase</keyword>
<evidence type="ECO:0000256" key="3">
    <source>
        <dbReference type="ARBA" id="ARBA00022553"/>
    </source>
</evidence>
<feature type="transmembrane region" description="Helical" evidence="11">
    <location>
        <begin position="57"/>
        <end position="75"/>
    </location>
</feature>
<dbReference type="Gene3D" id="3.40.1110.10">
    <property type="entry name" value="Calcium-transporting ATPase, cytoplasmic domain N"/>
    <property type="match status" value="1"/>
</dbReference>
<dbReference type="Gene3D" id="3.40.50.1000">
    <property type="entry name" value="HAD superfamily/HAD-like"/>
    <property type="match status" value="1"/>
</dbReference>
<evidence type="ECO:0000256" key="11">
    <source>
        <dbReference type="SAM" id="Phobius"/>
    </source>
</evidence>
<evidence type="ECO:0000259" key="12">
    <source>
        <dbReference type="SMART" id="SM00831"/>
    </source>
</evidence>
<dbReference type="NCBIfam" id="TIGR01494">
    <property type="entry name" value="ATPase_P-type"/>
    <property type="match status" value="3"/>
</dbReference>
<keyword evidence="6" id="KW-0067">ATP-binding</keyword>
<name>A0A101FT05_9EURY</name>
<dbReference type="FunFam" id="3.40.50.1000:FF:000028">
    <property type="entry name" value="Calcium-transporting P-type ATPase, putative"/>
    <property type="match status" value="1"/>
</dbReference>
<accession>A0A101FT05</accession>
<dbReference type="FunFam" id="2.70.150.10:FF:000160">
    <property type="entry name" value="Sarcoplasmic/endoplasmic reticulum calcium ATPase 1"/>
    <property type="match status" value="1"/>
</dbReference>
<feature type="domain" description="Cation-transporting P-type ATPase N-terminal" evidence="12">
    <location>
        <begin position="4"/>
        <end position="77"/>
    </location>
</feature>
<dbReference type="SFLD" id="SFLDG00002">
    <property type="entry name" value="C1.7:_P-type_atpase_like"/>
    <property type="match status" value="1"/>
</dbReference>
<evidence type="ECO:0000256" key="4">
    <source>
        <dbReference type="ARBA" id="ARBA00022692"/>
    </source>
</evidence>
<reference evidence="14" key="1">
    <citation type="journal article" date="2015" name="MBio">
        <title>Genome-resolved metagenomic analysis reveals roles for candidate phyla and other microbial community members in biogeochemical transformations in oil reservoirs.</title>
        <authorList>
            <person name="Hu P."/>
            <person name="Tom L."/>
            <person name="Singh A."/>
            <person name="Thomas B.C."/>
            <person name="Baker B.J."/>
            <person name="Piceno Y.M."/>
            <person name="Andersen G.L."/>
            <person name="Banfield J.F."/>
        </authorList>
    </citation>
    <scope>NUCLEOTIDE SEQUENCE [LARGE SCALE GENOMIC DNA]</scope>
    <source>
        <strain evidence="14">56_747</strain>
    </source>
</reference>
<feature type="transmembrane region" description="Helical" evidence="11">
    <location>
        <begin position="81"/>
        <end position="97"/>
    </location>
</feature>
<dbReference type="PRINTS" id="PR00119">
    <property type="entry name" value="CATATPASE"/>
</dbReference>
<sequence length="913" mass="98777">MTDPWHTLTVDETLERLNSGKEGLSSEEAERRLSEHGPNQLEEIYKPSKARIFLRQFENYLIIVLLAASAISWIAGETTNAYVIVGIIFFISLIGFVQEYKAERAMEALQEMVAPEANVLRSGTMTRIPVRDLVPGDVVYLEAGDKVPSDGRVIEETSLQIVESSLTGESVPEIKGTEAVAEETPLADRTSMVYMGTNVVYGNCMAAVTGTGADTELGRISGLVQKKPEDPPIKTKFQELAKQLAMVVLAACAIIFIVEVSRGAPVLETLIIAAALAVAGIPESLPFVTTITLAYGTQIMARKNAIIRRLPAVETLGSTTVICTDKTGTLTRGEMMVRKIWTCREVEVTGSGYSPEGSFLLGDGGADFGEGEKEKETGEGAKKALIPRDDKHLTALLTAGTLCNNSKLEEGPEGWRVIGDPTEGALIVAASKGGVLDWVEGWYLSEEVEFPFDSEMRRMTTVHRSPEGLTVSMKGAPETVLNFCGRIMRDGTEDAITFEDRQRALAAADEMAGQGLRVLALAWKEMETGSALDREGVETDLIFLGLVGMMDPPREEAKEAIKVCKAAGIKPVMITGDHKLTASAIGSELGILAEGGRVLEGTDLERMVDAELLEMIDEVSIFARTTAEHKVRIVDAFRGKGHVVAMTGDGVNDAPALRTADIGVAMGKTGTEVSKEASDMVIADDNFATIVAAVEEGRRIYANIRKASSYLLSCNFAEVMTIFIGVMLGLPVPLIALQILWINIVTDEFPAIGLSVEPTTSDLMTREPRNPADPILTRGLFLYTLGISATIFIGTLGLYVYALRSGALIEEARTTVFAALVIFELYNAYNSRSLTESFFKMDPRTNGKLILGIAASLSALMLAIYHPFMQRLFETAPLNAESWATIVFAALAVVAAAEIFKRWELPESGDTAR</sequence>
<comment type="caution">
    <text evidence="13">The sequence shown here is derived from an EMBL/GenBank/DDBJ whole genome shotgun (WGS) entry which is preliminary data.</text>
</comment>
<dbReference type="PATRIC" id="fig|301375.6.peg.1074"/>
<gene>
    <name evidence="13" type="ORF">XD72_1738</name>
    <name evidence="14" type="ORF">XE07_0072</name>
</gene>
<dbReference type="GO" id="GO:0005886">
    <property type="term" value="C:plasma membrane"/>
    <property type="evidence" value="ECO:0007669"/>
    <property type="project" value="UniProtKB-SubCell"/>
</dbReference>
<dbReference type="InterPro" id="IPR050510">
    <property type="entry name" value="Cation_transp_ATPase_P-type"/>
</dbReference>
<feature type="transmembrane region" description="Helical" evidence="11">
    <location>
        <begin position="880"/>
        <end position="900"/>
    </location>
</feature>
<organism evidence="13 16">
    <name type="scientific">Methanothrix harundinacea</name>
    <dbReference type="NCBI Taxonomy" id="301375"/>
    <lineage>
        <taxon>Archaea</taxon>
        <taxon>Methanobacteriati</taxon>
        <taxon>Methanobacteriota</taxon>
        <taxon>Stenosarchaea group</taxon>
        <taxon>Methanomicrobia</taxon>
        <taxon>Methanotrichales</taxon>
        <taxon>Methanotrichaceae</taxon>
        <taxon>Methanothrix</taxon>
    </lineage>
</organism>
<evidence type="ECO:0000256" key="10">
    <source>
        <dbReference type="ARBA" id="ARBA00023136"/>
    </source>
</evidence>
<evidence type="ECO:0000313" key="15">
    <source>
        <dbReference type="Proteomes" id="UP000053961"/>
    </source>
</evidence>
<dbReference type="Pfam" id="PF13246">
    <property type="entry name" value="Cation_ATPase"/>
    <property type="match status" value="1"/>
</dbReference>
<evidence type="ECO:0000313" key="14">
    <source>
        <dbReference type="EMBL" id="KUK97658.1"/>
    </source>
</evidence>
<evidence type="ECO:0000313" key="13">
    <source>
        <dbReference type="EMBL" id="KUK43882.1"/>
    </source>
</evidence>
<dbReference type="PROSITE" id="PS00154">
    <property type="entry name" value="ATPASE_E1_E2"/>
    <property type="match status" value="1"/>
</dbReference>
<evidence type="ECO:0000256" key="5">
    <source>
        <dbReference type="ARBA" id="ARBA00022741"/>
    </source>
</evidence>
<dbReference type="SUPFAM" id="SSF81660">
    <property type="entry name" value="Metal cation-transporting ATPase, ATP-binding domain N"/>
    <property type="match status" value="1"/>
</dbReference>
<dbReference type="InterPro" id="IPR059000">
    <property type="entry name" value="ATPase_P-type_domA"/>
</dbReference>
<proteinExistence type="predicted"/>
<dbReference type="AlphaFoldDB" id="A0A101FT05"/>
<evidence type="ECO:0000256" key="9">
    <source>
        <dbReference type="ARBA" id="ARBA00022989"/>
    </source>
</evidence>
<dbReference type="InterPro" id="IPR001757">
    <property type="entry name" value="P_typ_ATPase"/>
</dbReference>
<dbReference type="InterPro" id="IPR018303">
    <property type="entry name" value="ATPase_P-typ_P_site"/>
</dbReference>
<feature type="transmembrane region" description="Helical" evidence="11">
    <location>
        <begin position="849"/>
        <end position="868"/>
    </location>
</feature>
<dbReference type="SUPFAM" id="SSF81665">
    <property type="entry name" value="Calcium ATPase, transmembrane domain M"/>
    <property type="match status" value="1"/>
</dbReference>
<dbReference type="InterPro" id="IPR044492">
    <property type="entry name" value="P_typ_ATPase_HD_dom"/>
</dbReference>
<dbReference type="Pfam" id="PF00690">
    <property type="entry name" value="Cation_ATPase_N"/>
    <property type="match status" value="1"/>
</dbReference>
<evidence type="ECO:0000256" key="2">
    <source>
        <dbReference type="ARBA" id="ARBA00022475"/>
    </source>
</evidence>
<evidence type="ECO:0000313" key="16">
    <source>
        <dbReference type="Proteomes" id="UP000057043"/>
    </source>
</evidence>
<dbReference type="Gene3D" id="2.70.150.10">
    <property type="entry name" value="Calcium-transporting ATPase, cytoplasmic transduction domain A"/>
    <property type="match status" value="1"/>
</dbReference>
<dbReference type="InterPro" id="IPR004014">
    <property type="entry name" value="ATPase_P-typ_cation-transptr_N"/>
</dbReference>
<keyword evidence="9 11" id="KW-1133">Transmembrane helix</keyword>
<evidence type="ECO:0000256" key="6">
    <source>
        <dbReference type="ARBA" id="ARBA00022840"/>
    </source>
</evidence>
<dbReference type="Pfam" id="PF00689">
    <property type="entry name" value="Cation_ATPase_C"/>
    <property type="match status" value="1"/>
</dbReference>
<dbReference type="SFLD" id="SFLDF00027">
    <property type="entry name" value="p-type_atpase"/>
    <property type="match status" value="1"/>
</dbReference>
<dbReference type="SFLD" id="SFLDS00003">
    <property type="entry name" value="Haloacid_Dehalogenase"/>
    <property type="match status" value="1"/>
</dbReference>
<dbReference type="SMART" id="SM00831">
    <property type="entry name" value="Cation_ATPase_N"/>
    <property type="match status" value="1"/>
</dbReference>